<feature type="binding site" evidence="13 15">
    <location>
        <position position="324"/>
    </location>
    <ligand>
        <name>ATP</name>
        <dbReference type="ChEBI" id="CHEBI:30616"/>
    </ligand>
</feature>
<gene>
    <name evidence="13" type="primary">pgk</name>
    <name evidence="17" type="ORF">GGQ74_000433</name>
</gene>
<feature type="binding site" evidence="13 15">
    <location>
        <begin position="350"/>
        <end position="353"/>
    </location>
    <ligand>
        <name>ATP</name>
        <dbReference type="ChEBI" id="CHEBI:30616"/>
    </ligand>
</feature>
<dbReference type="PRINTS" id="PR00477">
    <property type="entry name" value="PHGLYCKINASE"/>
</dbReference>
<dbReference type="GO" id="GO:0004618">
    <property type="term" value="F:phosphoglycerate kinase activity"/>
    <property type="evidence" value="ECO:0007669"/>
    <property type="project" value="UniProtKB-UniRule"/>
</dbReference>
<evidence type="ECO:0000256" key="5">
    <source>
        <dbReference type="ARBA" id="ARBA00013061"/>
    </source>
</evidence>
<dbReference type="GO" id="GO:0006096">
    <property type="term" value="P:glycolytic process"/>
    <property type="evidence" value="ECO:0007669"/>
    <property type="project" value="UniProtKB-UniRule"/>
</dbReference>
<dbReference type="EC" id="2.7.2.3" evidence="5 13"/>
<evidence type="ECO:0000313" key="18">
    <source>
        <dbReference type="Proteomes" id="UP000580856"/>
    </source>
</evidence>
<comment type="pathway">
    <text evidence="2 13">Carbohydrate degradation; glycolysis; pyruvate from D-glyceraldehyde 3-phosphate: step 2/5.</text>
</comment>
<feature type="binding site" evidence="13">
    <location>
        <position position="35"/>
    </location>
    <ligand>
        <name>substrate</name>
    </ligand>
</feature>
<dbReference type="Proteomes" id="UP000580856">
    <property type="component" value="Unassembled WGS sequence"/>
</dbReference>
<evidence type="ECO:0000256" key="16">
    <source>
        <dbReference type="RuleBase" id="RU000532"/>
    </source>
</evidence>
<dbReference type="UniPathway" id="UPA00109">
    <property type="reaction ID" value="UER00185"/>
</dbReference>
<feature type="binding site" evidence="14">
    <location>
        <position position="150"/>
    </location>
    <ligand>
        <name>(2R)-3-phosphoglycerate</name>
        <dbReference type="ChEBI" id="CHEBI:58272"/>
    </ligand>
</feature>
<keyword evidence="11 13" id="KW-0067">ATP-binding</keyword>
<keyword evidence="8 13" id="KW-0808">Transferase</keyword>
<evidence type="ECO:0000256" key="13">
    <source>
        <dbReference type="HAMAP-Rule" id="MF_00145"/>
    </source>
</evidence>
<evidence type="ECO:0000256" key="14">
    <source>
        <dbReference type="PIRSR" id="PIRSR000724-1"/>
    </source>
</evidence>
<sequence>MIRFIDQMDLDGKRLLIRVDYNVPIKDGVIGDDNRIRASLPTLEYALNNGASLILCSHLGKPKGQIKPELSLAPVAVRLGELLGRPVKMAPDCVGDEVRSMAKALAPGEVLMLENLRFHAEEQSGDEAFGRELAALCDVYCNDAFGTAHRAHASMTGIPAFAPARCAGFLLKKEWEFLGEALAAPKRPYVAISGGSKVSSKLGILNNLLGKVDALIIGGAMANTFLLAQGHGVGASLVEPDLVEEARTVMKTAKERGVDLVLPLDFVIGEGPDAAKSAGVVDAEAGVPEGLMALDVGPKTVERYRQALSGAKTVVWNGPVGAFENPAFAEGSLELAKIIAGLDALTIGGGGDTGACLALAGLADAVTFISTGGGSFMEFMEGKELPAFKALEE</sequence>
<keyword evidence="12 13" id="KW-0324">Glycolysis</keyword>
<comment type="caution">
    <text evidence="13">Lacks conserved residue(s) required for the propagation of feature annotation.</text>
</comment>
<comment type="catalytic activity">
    <reaction evidence="1 13 16">
        <text>(2R)-3-phosphoglycerate + ATP = (2R)-3-phospho-glyceroyl phosphate + ADP</text>
        <dbReference type="Rhea" id="RHEA:14801"/>
        <dbReference type="ChEBI" id="CHEBI:30616"/>
        <dbReference type="ChEBI" id="CHEBI:57604"/>
        <dbReference type="ChEBI" id="CHEBI:58272"/>
        <dbReference type="ChEBI" id="CHEBI:456216"/>
        <dbReference type="EC" id="2.7.2.3"/>
    </reaction>
</comment>
<comment type="caution">
    <text evidence="17">The sequence shown here is derived from an EMBL/GenBank/DDBJ whole genome shotgun (WGS) entry which is preliminary data.</text>
</comment>
<evidence type="ECO:0000256" key="6">
    <source>
        <dbReference type="ARBA" id="ARBA00016471"/>
    </source>
</evidence>
<feature type="binding site" evidence="13 14">
    <location>
        <begin position="58"/>
        <end position="61"/>
    </location>
    <ligand>
        <name>substrate</name>
    </ligand>
</feature>
<evidence type="ECO:0000256" key="2">
    <source>
        <dbReference type="ARBA" id="ARBA00004838"/>
    </source>
</evidence>
<feature type="binding site" evidence="13">
    <location>
        <position position="150"/>
    </location>
    <ligand>
        <name>substrate</name>
    </ligand>
</feature>
<feature type="binding site" evidence="14">
    <location>
        <position position="117"/>
    </location>
    <ligand>
        <name>(2R)-3-phosphoglycerate</name>
        <dbReference type="ChEBI" id="CHEBI:58272"/>
    </ligand>
</feature>
<evidence type="ECO:0000256" key="1">
    <source>
        <dbReference type="ARBA" id="ARBA00000642"/>
    </source>
</evidence>
<keyword evidence="10 13" id="KW-0418">Kinase</keyword>
<comment type="subunit">
    <text evidence="4 13">Monomer.</text>
</comment>
<evidence type="ECO:0000256" key="12">
    <source>
        <dbReference type="ARBA" id="ARBA00023152"/>
    </source>
</evidence>
<dbReference type="GO" id="GO:0005829">
    <property type="term" value="C:cytosol"/>
    <property type="evidence" value="ECO:0007669"/>
    <property type="project" value="TreeGrafter"/>
</dbReference>
<dbReference type="SUPFAM" id="SSF53748">
    <property type="entry name" value="Phosphoglycerate kinase"/>
    <property type="match status" value="1"/>
</dbReference>
<accession>A0A846QKT1</accession>
<evidence type="ECO:0000256" key="11">
    <source>
        <dbReference type="ARBA" id="ARBA00022840"/>
    </source>
</evidence>
<evidence type="ECO:0000256" key="9">
    <source>
        <dbReference type="ARBA" id="ARBA00022741"/>
    </source>
</evidence>
<evidence type="ECO:0000256" key="10">
    <source>
        <dbReference type="ARBA" id="ARBA00022777"/>
    </source>
</evidence>
<reference evidence="17 18" key="1">
    <citation type="submission" date="2020-03" db="EMBL/GenBank/DDBJ databases">
        <title>Genomic Encyclopedia of Type Strains, Phase IV (KMG-IV): sequencing the most valuable type-strain genomes for metagenomic binning, comparative biology and taxonomic classification.</title>
        <authorList>
            <person name="Goeker M."/>
        </authorList>
    </citation>
    <scope>NUCLEOTIDE SEQUENCE [LARGE SCALE GENOMIC DNA]</scope>
    <source>
        <strain evidence="17 18">DSM 24233</strain>
    </source>
</reference>
<evidence type="ECO:0000256" key="3">
    <source>
        <dbReference type="ARBA" id="ARBA00008982"/>
    </source>
</evidence>
<organism evidence="17 18">
    <name type="scientific">Desulfobaculum xiamenense</name>
    <dbReference type="NCBI Taxonomy" id="995050"/>
    <lineage>
        <taxon>Bacteria</taxon>
        <taxon>Pseudomonadati</taxon>
        <taxon>Thermodesulfobacteriota</taxon>
        <taxon>Desulfovibrionia</taxon>
        <taxon>Desulfovibrionales</taxon>
        <taxon>Desulfovibrionaceae</taxon>
        <taxon>Desulfobaculum</taxon>
    </lineage>
</organism>
<dbReference type="PANTHER" id="PTHR11406:SF23">
    <property type="entry name" value="PHOSPHOGLYCERATE KINASE 1, CHLOROPLASTIC-RELATED"/>
    <property type="match status" value="1"/>
</dbReference>
<dbReference type="FunFam" id="3.40.50.1260:FF:000006">
    <property type="entry name" value="Phosphoglycerate kinase"/>
    <property type="match status" value="1"/>
</dbReference>
<feature type="binding site" evidence="14">
    <location>
        <position position="35"/>
    </location>
    <ligand>
        <name>(2R)-3-phosphoglycerate</name>
        <dbReference type="ChEBI" id="CHEBI:58272"/>
    </ligand>
</feature>
<dbReference type="GO" id="GO:0043531">
    <property type="term" value="F:ADP binding"/>
    <property type="evidence" value="ECO:0007669"/>
    <property type="project" value="TreeGrafter"/>
</dbReference>
<evidence type="ECO:0000256" key="4">
    <source>
        <dbReference type="ARBA" id="ARBA00011245"/>
    </source>
</evidence>
<dbReference type="PIRSF" id="PIRSF000724">
    <property type="entry name" value="Pgk"/>
    <property type="match status" value="1"/>
</dbReference>
<dbReference type="HAMAP" id="MF_00145">
    <property type="entry name" value="Phosphoglyc_kinase"/>
    <property type="match status" value="1"/>
</dbReference>
<feature type="binding site" evidence="13 15">
    <location>
        <position position="201"/>
    </location>
    <ligand>
        <name>ATP</name>
        <dbReference type="ChEBI" id="CHEBI:30616"/>
    </ligand>
</feature>
<keyword evidence="7 13" id="KW-0963">Cytoplasm</keyword>
<dbReference type="FunFam" id="3.40.50.1260:FF:000031">
    <property type="entry name" value="Phosphoglycerate kinase 1"/>
    <property type="match status" value="1"/>
</dbReference>
<dbReference type="Pfam" id="PF00162">
    <property type="entry name" value="PGK"/>
    <property type="match status" value="1"/>
</dbReference>
<name>A0A846QKT1_9BACT</name>
<evidence type="ECO:0000313" key="17">
    <source>
        <dbReference type="EMBL" id="NJB66793.1"/>
    </source>
</evidence>
<dbReference type="EMBL" id="JAATJA010000001">
    <property type="protein sequence ID" value="NJB66793.1"/>
    <property type="molecule type" value="Genomic_DNA"/>
</dbReference>
<keyword evidence="9 13" id="KW-0547">Nucleotide-binding</keyword>
<feature type="binding site" evidence="13">
    <location>
        <position position="117"/>
    </location>
    <ligand>
        <name>substrate</name>
    </ligand>
</feature>
<dbReference type="InterPro" id="IPR015824">
    <property type="entry name" value="Phosphoglycerate_kinase_N"/>
</dbReference>
<dbReference type="GO" id="GO:0005524">
    <property type="term" value="F:ATP binding"/>
    <property type="evidence" value="ECO:0007669"/>
    <property type="project" value="UniProtKB-KW"/>
</dbReference>
<dbReference type="InterPro" id="IPR036043">
    <property type="entry name" value="Phosphoglycerate_kinase_sf"/>
</dbReference>
<dbReference type="AlphaFoldDB" id="A0A846QKT1"/>
<evidence type="ECO:0000256" key="8">
    <source>
        <dbReference type="ARBA" id="ARBA00022679"/>
    </source>
</evidence>
<dbReference type="PANTHER" id="PTHR11406">
    <property type="entry name" value="PHOSPHOGLYCERATE KINASE"/>
    <property type="match status" value="1"/>
</dbReference>
<comment type="similarity">
    <text evidence="3 13 16">Belongs to the phosphoglycerate kinase family.</text>
</comment>
<dbReference type="GO" id="GO:0006094">
    <property type="term" value="P:gluconeogenesis"/>
    <property type="evidence" value="ECO:0007669"/>
    <property type="project" value="TreeGrafter"/>
</dbReference>
<protein>
    <recommendedName>
        <fullName evidence="6 13">Phosphoglycerate kinase</fullName>
        <ecNumber evidence="5 13">2.7.2.3</ecNumber>
    </recommendedName>
</protein>
<evidence type="ECO:0000256" key="7">
    <source>
        <dbReference type="ARBA" id="ARBA00022490"/>
    </source>
</evidence>
<proteinExistence type="inferred from homology"/>
<feature type="binding site" evidence="13 14">
    <location>
        <begin position="20"/>
        <end position="22"/>
    </location>
    <ligand>
        <name>substrate</name>
    </ligand>
</feature>
<comment type="subcellular location">
    <subcellularLocation>
        <location evidence="13">Cytoplasm</location>
    </subcellularLocation>
</comment>
<keyword evidence="18" id="KW-1185">Reference proteome</keyword>
<evidence type="ECO:0000256" key="15">
    <source>
        <dbReference type="PIRSR" id="PIRSR000724-2"/>
    </source>
</evidence>
<dbReference type="Gene3D" id="3.40.50.1260">
    <property type="entry name" value="Phosphoglycerate kinase, N-terminal domain"/>
    <property type="match status" value="2"/>
</dbReference>
<dbReference type="CDD" id="cd00318">
    <property type="entry name" value="Phosphoglycerate_kinase"/>
    <property type="match status" value="1"/>
</dbReference>
<dbReference type="InterPro" id="IPR001576">
    <property type="entry name" value="Phosphoglycerate_kinase"/>
</dbReference>